<dbReference type="OrthoDB" id="3672604at2759"/>
<proteinExistence type="predicted"/>
<organism evidence="1 2">
    <name type="scientific">Didymella heteroderae</name>
    <dbReference type="NCBI Taxonomy" id="1769908"/>
    <lineage>
        <taxon>Eukaryota</taxon>
        <taxon>Fungi</taxon>
        <taxon>Dikarya</taxon>
        <taxon>Ascomycota</taxon>
        <taxon>Pezizomycotina</taxon>
        <taxon>Dothideomycetes</taxon>
        <taxon>Pleosporomycetidae</taxon>
        <taxon>Pleosporales</taxon>
        <taxon>Pleosporineae</taxon>
        <taxon>Didymellaceae</taxon>
        <taxon>Didymella</taxon>
    </lineage>
</organism>
<comment type="caution">
    <text evidence="1">The sequence shown here is derived from an EMBL/GenBank/DDBJ whole genome shotgun (WGS) entry which is preliminary data.</text>
</comment>
<dbReference type="AlphaFoldDB" id="A0A9P4X1K6"/>
<name>A0A9P4X1K6_9PLEO</name>
<evidence type="ECO:0000313" key="2">
    <source>
        <dbReference type="Proteomes" id="UP000758155"/>
    </source>
</evidence>
<evidence type="ECO:0000313" key="1">
    <source>
        <dbReference type="EMBL" id="KAF3048085.1"/>
    </source>
</evidence>
<reference evidence="1" key="1">
    <citation type="submission" date="2019-04" db="EMBL/GenBank/DDBJ databases">
        <title>Sequencing of skin fungus with MAO and IRED activity.</title>
        <authorList>
            <person name="Marsaioli A.J."/>
            <person name="Bonatto J.M.C."/>
            <person name="Reis Junior O."/>
        </authorList>
    </citation>
    <scope>NUCLEOTIDE SEQUENCE</scope>
    <source>
        <strain evidence="1">28M1</strain>
    </source>
</reference>
<gene>
    <name evidence="1" type="ORF">E8E12_010155</name>
</gene>
<protein>
    <submittedName>
        <fullName evidence="1">Uncharacterized protein</fullName>
    </submittedName>
</protein>
<accession>A0A9P4X1K6</accession>
<dbReference type="PANTHER" id="PTHR33112">
    <property type="entry name" value="DOMAIN PROTEIN, PUTATIVE-RELATED"/>
    <property type="match status" value="1"/>
</dbReference>
<dbReference type="EMBL" id="SWKV01000001">
    <property type="protein sequence ID" value="KAF3048085.1"/>
    <property type="molecule type" value="Genomic_DNA"/>
</dbReference>
<keyword evidence="2" id="KW-1185">Reference proteome</keyword>
<sequence length="303" mass="34179">MPNEGLSLRELRPLELSPAYGENESYWPLESRGWVFQERLLSPRTLIFSRDQVILVNEWHRLVINYARLQLTYHEDRLPAIAALMGQMYRLRGNDVYIAGLWKSSLILDLQWHKPNLSFGQFSESSQPRLSLPVPTWLGASVPGHISYIHASAELSSISKLLDLSFIPVGPANFGYVTDVSIALEGPVATAVRKPSKGIFTSQKSSYEIPGLHTDLIRSYPDFDLPKDNKAARISLKVIFLSRNRYDAVEEFSGLVLLEAEHKAYKRDGFVKLRASSYDGDEGKLRELREYVASLPIGCATII</sequence>
<dbReference type="PANTHER" id="PTHR33112:SF13">
    <property type="entry name" value="HETEROKARYON INCOMPATIBILITY DOMAIN-CONTAINING PROTEIN"/>
    <property type="match status" value="1"/>
</dbReference>
<dbReference type="Proteomes" id="UP000758155">
    <property type="component" value="Unassembled WGS sequence"/>
</dbReference>